<dbReference type="Gene3D" id="3.20.20.70">
    <property type="entry name" value="Aldolase class I"/>
    <property type="match status" value="1"/>
</dbReference>
<reference evidence="1" key="1">
    <citation type="journal article" date="2015" name="Nature">
        <title>Complex archaea that bridge the gap between prokaryotes and eukaryotes.</title>
        <authorList>
            <person name="Spang A."/>
            <person name="Saw J.H."/>
            <person name="Jorgensen S.L."/>
            <person name="Zaremba-Niedzwiedzka K."/>
            <person name="Martijn J."/>
            <person name="Lind A.E."/>
            <person name="van Eijk R."/>
            <person name="Schleper C."/>
            <person name="Guy L."/>
            <person name="Ettema T.J."/>
        </authorList>
    </citation>
    <scope>NUCLEOTIDE SEQUENCE</scope>
</reference>
<feature type="non-terminal residue" evidence="1">
    <location>
        <position position="1"/>
    </location>
</feature>
<dbReference type="InterPro" id="IPR013785">
    <property type="entry name" value="Aldolase_TIM"/>
</dbReference>
<accession>A0A0F9ECD1</accession>
<gene>
    <name evidence="1" type="ORF">LCGC14_2384300</name>
</gene>
<proteinExistence type="predicted"/>
<dbReference type="EMBL" id="LAZR01035434">
    <property type="protein sequence ID" value="KKL27521.1"/>
    <property type="molecule type" value="Genomic_DNA"/>
</dbReference>
<evidence type="ECO:0000313" key="1">
    <source>
        <dbReference type="EMBL" id="KKL27521.1"/>
    </source>
</evidence>
<dbReference type="AlphaFoldDB" id="A0A0F9ECD1"/>
<protein>
    <recommendedName>
        <fullName evidence="2">Radical SAM core domain-containing protein</fullName>
    </recommendedName>
</protein>
<dbReference type="InterPro" id="IPR058240">
    <property type="entry name" value="rSAM_sf"/>
</dbReference>
<sequence length="210" mass="23453">TPYMQVNLKLTLDELFGRAIPDVMRDPTKNYRGKIWDAPMLIITGGEPTFAPQFDAIVEAALAMTPALYVAVETNGTRWRHSLRAVDWISVSPKENVKQTSTAKWHHGAKVGPTHLDPPVLSELERRLFLRPDIGAEFRYVISADSTHPLYLPASRHYISPAVLSAGSGTEWQEGFPGFAAGAVERCLQIVQEDPRWRISIQSHKVLGVR</sequence>
<dbReference type="CDD" id="cd01335">
    <property type="entry name" value="Radical_SAM"/>
    <property type="match status" value="1"/>
</dbReference>
<dbReference type="SUPFAM" id="SSF102114">
    <property type="entry name" value="Radical SAM enzymes"/>
    <property type="match status" value="1"/>
</dbReference>
<evidence type="ECO:0008006" key="2">
    <source>
        <dbReference type="Google" id="ProtNLM"/>
    </source>
</evidence>
<name>A0A0F9ECD1_9ZZZZ</name>
<organism evidence="1">
    <name type="scientific">marine sediment metagenome</name>
    <dbReference type="NCBI Taxonomy" id="412755"/>
    <lineage>
        <taxon>unclassified sequences</taxon>
        <taxon>metagenomes</taxon>
        <taxon>ecological metagenomes</taxon>
    </lineage>
</organism>
<comment type="caution">
    <text evidence="1">The sequence shown here is derived from an EMBL/GenBank/DDBJ whole genome shotgun (WGS) entry which is preliminary data.</text>
</comment>